<accession>A0A914E0G1</accession>
<evidence type="ECO:0000256" key="8">
    <source>
        <dbReference type="ARBA" id="ARBA00022964"/>
    </source>
</evidence>
<evidence type="ECO:0000256" key="3">
    <source>
        <dbReference type="ARBA" id="ARBA00012264"/>
    </source>
</evidence>
<comment type="subcellular location">
    <subcellularLocation>
        <location evidence="2">Endoplasmic reticulum</location>
    </subcellularLocation>
</comment>
<keyword evidence="11" id="KW-0325">Glycoprotein</keyword>
<dbReference type="InterPro" id="IPR029044">
    <property type="entry name" value="Nucleotide-diphossugar_trans"/>
</dbReference>
<dbReference type="SUPFAM" id="SSF53448">
    <property type="entry name" value="Nucleotide-diphospho-sugar transferases"/>
    <property type="match status" value="1"/>
</dbReference>
<evidence type="ECO:0000256" key="7">
    <source>
        <dbReference type="ARBA" id="ARBA00022896"/>
    </source>
</evidence>
<evidence type="ECO:0000256" key="4">
    <source>
        <dbReference type="ARBA" id="ARBA00022723"/>
    </source>
</evidence>
<evidence type="ECO:0000256" key="12">
    <source>
        <dbReference type="ARBA" id="ARBA00047930"/>
    </source>
</evidence>
<evidence type="ECO:0000256" key="11">
    <source>
        <dbReference type="ARBA" id="ARBA00023180"/>
    </source>
</evidence>
<feature type="chain" id="PRO_5037009768" description="procollagen-lysine 5-dioxygenase" evidence="13">
    <location>
        <begin position="18"/>
        <end position="731"/>
    </location>
</feature>
<protein>
    <recommendedName>
        <fullName evidence="3">procollagen-lysine 5-dioxygenase</fullName>
        <ecNumber evidence="3">1.14.11.4</ecNumber>
    </recommendedName>
</protein>
<dbReference type="PANTHER" id="PTHR10730:SF45">
    <property type="entry name" value="PROCOLLAGEN-LYSINE,2-OXOGLUTARATE 5-DIOXYGENASE"/>
    <property type="match status" value="1"/>
</dbReference>
<organism evidence="15 16">
    <name type="scientific">Acrobeloides nanus</name>
    <dbReference type="NCBI Taxonomy" id="290746"/>
    <lineage>
        <taxon>Eukaryota</taxon>
        <taxon>Metazoa</taxon>
        <taxon>Ecdysozoa</taxon>
        <taxon>Nematoda</taxon>
        <taxon>Chromadorea</taxon>
        <taxon>Rhabditida</taxon>
        <taxon>Tylenchina</taxon>
        <taxon>Cephalobomorpha</taxon>
        <taxon>Cephaloboidea</taxon>
        <taxon>Cephalobidae</taxon>
        <taxon>Acrobeloides</taxon>
    </lineage>
</organism>
<dbReference type="GO" id="GO:0031418">
    <property type="term" value="F:L-ascorbic acid binding"/>
    <property type="evidence" value="ECO:0007669"/>
    <property type="project" value="UniProtKB-KW"/>
</dbReference>
<dbReference type="GO" id="GO:0005506">
    <property type="term" value="F:iron ion binding"/>
    <property type="evidence" value="ECO:0007669"/>
    <property type="project" value="InterPro"/>
</dbReference>
<keyword evidence="10" id="KW-0408">Iron</keyword>
<dbReference type="PROSITE" id="PS51471">
    <property type="entry name" value="FE2OG_OXY"/>
    <property type="match status" value="1"/>
</dbReference>
<keyword evidence="5 13" id="KW-0732">Signal</keyword>
<dbReference type="InterPro" id="IPR057589">
    <property type="entry name" value="GT_PLOD"/>
</dbReference>
<dbReference type="GO" id="GO:0008475">
    <property type="term" value="F:procollagen-lysine 5-dioxygenase activity"/>
    <property type="evidence" value="ECO:0007669"/>
    <property type="project" value="UniProtKB-EC"/>
</dbReference>
<feature type="domain" description="Fe2OG dioxygenase" evidence="14">
    <location>
        <begin position="640"/>
        <end position="731"/>
    </location>
</feature>
<proteinExistence type="predicted"/>
<reference evidence="16" key="1">
    <citation type="submission" date="2022-11" db="UniProtKB">
        <authorList>
            <consortium name="WormBaseParasite"/>
        </authorList>
    </citation>
    <scope>IDENTIFICATION</scope>
</reference>
<dbReference type="InterPro" id="IPR050757">
    <property type="entry name" value="Collagen_mod_GT25"/>
</dbReference>
<dbReference type="EC" id="1.14.11.4" evidence="3"/>
<comment type="cofactor">
    <cofactor evidence="1">
        <name>L-ascorbate</name>
        <dbReference type="ChEBI" id="CHEBI:38290"/>
    </cofactor>
</comment>
<keyword evidence="9" id="KW-0560">Oxidoreductase</keyword>
<evidence type="ECO:0000256" key="13">
    <source>
        <dbReference type="SAM" id="SignalP"/>
    </source>
</evidence>
<dbReference type="Proteomes" id="UP000887540">
    <property type="component" value="Unplaced"/>
</dbReference>
<dbReference type="Pfam" id="PF03171">
    <property type="entry name" value="2OG-FeII_Oxy"/>
    <property type="match status" value="1"/>
</dbReference>
<keyword evidence="8" id="KW-0223">Dioxygenase</keyword>
<evidence type="ECO:0000256" key="10">
    <source>
        <dbReference type="ARBA" id="ARBA00023004"/>
    </source>
</evidence>
<evidence type="ECO:0000256" key="2">
    <source>
        <dbReference type="ARBA" id="ARBA00004240"/>
    </source>
</evidence>
<evidence type="ECO:0000256" key="1">
    <source>
        <dbReference type="ARBA" id="ARBA00001961"/>
    </source>
</evidence>
<keyword evidence="7" id="KW-0847">Vitamin C</keyword>
<keyword evidence="6" id="KW-0256">Endoplasmic reticulum</keyword>
<dbReference type="InterPro" id="IPR005123">
    <property type="entry name" value="Oxoglu/Fe-dep_dioxygenase_dom"/>
</dbReference>
<evidence type="ECO:0000259" key="14">
    <source>
        <dbReference type="PROSITE" id="PS51471"/>
    </source>
</evidence>
<name>A0A914E0G1_9BILA</name>
<dbReference type="Pfam" id="PF25342">
    <property type="entry name" value="GT_PLOD"/>
    <property type="match status" value="1"/>
</dbReference>
<sequence length="731" mass="84867">MKWVAFVVLSLFLYVEATNFQPKLHIVTVATNEDNDGLKRLKHSAELYGHELHILGLDEEWKGGDMQNSQGGAQKIRILREGLSEFKEKNDAILMFVDAYDVIINADPDIILRRFLQEFPEYRVVFSAEPFCWPDKNLASKYPVITFGERYLNSGMFMGYAQDVLKILEHGKGLKDNDDDQRFYTSIYLNKELRDTYKISLDSLSRIFQNLNGLTEDVHIDYDLDGNAQVFNSLYNTHPVVIHGNGPSKVYLNQLGNYIAHGYNEKVGCLKCKPLIEIKPEEITLYIAIFISKPIPFVEEFLATFEKFEFLKENIHLLIYNNQPLNKITIKNFIDEKVGIYKSVTALNMKEDDDEHASRDYAIEWATKNNADFLLMLDADAHLTNPNSLQLLIRKALTYNTEILAPMIAQPKKLYTNFWGAVSSTGYYARSSDYLDIVENKLRGYWNAPFVSSAVLISKRKLPQLANAYSYNKEMDADMSFSLFCRNYGQFMYVDNLDEYGFLVPSDQFSQFLKEGYTNPEMYDYFDNHDLWEKRYIHPKYFHYIKPGVVVEQPCPDVYDFPFLSERFAKELIEVMEGNNHWSDGSHLDRRLEGGYENVPTRDIHMNQVNFDKQFLNIIDEYVAPMQEKVFTGFYQRPVKSNMMFVVRYKPEEQASLRPHHDASTYSIDVALNKRDVDYEGGGVRYIRYNCTVPADQIGWSMLFPGRLTHMHEGLLTTKGTRYILVSFINP</sequence>
<dbReference type="InterPro" id="IPR044861">
    <property type="entry name" value="IPNS-like_FE2OG_OXY"/>
</dbReference>
<dbReference type="PANTHER" id="PTHR10730">
    <property type="entry name" value="PROCOLLAGEN-LYSINE,2-OXOGLUTARATE 5-DIOXYGENASE/GLYCOSYLTRANSFERASE 25 FAMILY MEMBER"/>
    <property type="match status" value="1"/>
</dbReference>
<keyword evidence="4" id="KW-0479">Metal-binding</keyword>
<dbReference type="SMART" id="SM00702">
    <property type="entry name" value="P4Hc"/>
    <property type="match status" value="1"/>
</dbReference>
<evidence type="ECO:0000313" key="16">
    <source>
        <dbReference type="WBParaSite" id="ACRNAN_scaffold495.g21534.t1"/>
    </source>
</evidence>
<evidence type="ECO:0000256" key="9">
    <source>
        <dbReference type="ARBA" id="ARBA00023002"/>
    </source>
</evidence>
<evidence type="ECO:0000313" key="15">
    <source>
        <dbReference type="Proteomes" id="UP000887540"/>
    </source>
</evidence>
<evidence type="ECO:0000256" key="6">
    <source>
        <dbReference type="ARBA" id="ARBA00022824"/>
    </source>
</evidence>
<dbReference type="WBParaSite" id="ACRNAN_scaffold495.g21534.t1">
    <property type="protein sequence ID" value="ACRNAN_scaffold495.g21534.t1"/>
    <property type="gene ID" value="ACRNAN_scaffold495.g21534"/>
</dbReference>
<evidence type="ECO:0000256" key="5">
    <source>
        <dbReference type="ARBA" id="ARBA00022729"/>
    </source>
</evidence>
<dbReference type="InterPro" id="IPR006620">
    <property type="entry name" value="Pro_4_hyd_alph"/>
</dbReference>
<feature type="signal peptide" evidence="13">
    <location>
        <begin position="1"/>
        <end position="17"/>
    </location>
</feature>
<dbReference type="Gene3D" id="2.60.120.620">
    <property type="entry name" value="q2cbj1_9rhob like domain"/>
    <property type="match status" value="1"/>
</dbReference>
<dbReference type="AlphaFoldDB" id="A0A914E0G1"/>
<dbReference type="GO" id="GO:0005783">
    <property type="term" value="C:endoplasmic reticulum"/>
    <property type="evidence" value="ECO:0007669"/>
    <property type="project" value="UniProtKB-SubCell"/>
</dbReference>
<keyword evidence="15" id="KW-1185">Reference proteome</keyword>
<comment type="catalytic activity">
    <reaction evidence="12">
        <text>L-lysyl-[collagen] + 2-oxoglutarate + O2 = (5R)-5-hydroxy-L-lysyl-[collagen] + succinate + CO2</text>
        <dbReference type="Rhea" id="RHEA:16569"/>
        <dbReference type="Rhea" id="RHEA-COMP:12751"/>
        <dbReference type="Rhea" id="RHEA-COMP:12752"/>
        <dbReference type="ChEBI" id="CHEBI:15379"/>
        <dbReference type="ChEBI" id="CHEBI:16526"/>
        <dbReference type="ChEBI" id="CHEBI:16810"/>
        <dbReference type="ChEBI" id="CHEBI:29969"/>
        <dbReference type="ChEBI" id="CHEBI:30031"/>
        <dbReference type="ChEBI" id="CHEBI:133442"/>
        <dbReference type="EC" id="1.14.11.4"/>
    </reaction>
</comment>